<comment type="subcellular location">
    <subcellularLocation>
        <location evidence="2">Cytoplasm</location>
        <location evidence="2">Cytoskeleton</location>
    </subcellularLocation>
    <subcellularLocation>
        <location evidence="1">Membrane</location>
        <topology evidence="1">Peripheral membrane protein</topology>
    </subcellularLocation>
</comment>
<dbReference type="GO" id="GO:0051016">
    <property type="term" value="P:barbed-end actin filament capping"/>
    <property type="evidence" value="ECO:0007669"/>
    <property type="project" value="TreeGrafter"/>
</dbReference>
<dbReference type="SMART" id="SM00262">
    <property type="entry name" value="GEL"/>
    <property type="match status" value="4"/>
</dbReference>
<feature type="region of interest" description="Disordered" evidence="10">
    <location>
        <begin position="80"/>
        <end position="137"/>
    </location>
</feature>
<dbReference type="GO" id="GO:0015629">
    <property type="term" value="C:actin cytoskeleton"/>
    <property type="evidence" value="ECO:0007669"/>
    <property type="project" value="TreeGrafter"/>
</dbReference>
<evidence type="ECO:0000256" key="4">
    <source>
        <dbReference type="ARBA" id="ARBA00022490"/>
    </source>
</evidence>
<dbReference type="Pfam" id="PF00626">
    <property type="entry name" value="Gelsolin"/>
    <property type="match status" value="1"/>
</dbReference>
<comment type="similarity">
    <text evidence="3">Belongs to the villin/gelsolin family.</text>
</comment>
<evidence type="ECO:0000313" key="13">
    <source>
        <dbReference type="Proteomes" id="UP000005226"/>
    </source>
</evidence>
<evidence type="ECO:0000256" key="2">
    <source>
        <dbReference type="ARBA" id="ARBA00004245"/>
    </source>
</evidence>
<evidence type="ECO:0000256" key="5">
    <source>
        <dbReference type="ARBA" id="ARBA00022737"/>
    </source>
</evidence>
<dbReference type="InterPro" id="IPR029006">
    <property type="entry name" value="ADF-H/Gelsolin-like_dom_sf"/>
</dbReference>
<feature type="compositionally biased region" description="Basic and acidic residues" evidence="10">
    <location>
        <begin position="173"/>
        <end position="192"/>
    </location>
</feature>
<dbReference type="Gene3D" id="1.10.950.10">
    <property type="entry name" value="Villin headpiece domain"/>
    <property type="match status" value="1"/>
</dbReference>
<feature type="compositionally biased region" description="Low complexity" evidence="10">
    <location>
        <begin position="292"/>
        <end position="310"/>
    </location>
</feature>
<reference evidence="12" key="2">
    <citation type="submission" date="2025-08" db="UniProtKB">
        <authorList>
            <consortium name="Ensembl"/>
        </authorList>
    </citation>
    <scope>IDENTIFICATION</scope>
</reference>
<keyword evidence="8" id="KW-0206">Cytoskeleton</keyword>
<dbReference type="GO" id="GO:0008154">
    <property type="term" value="P:actin polymerization or depolymerization"/>
    <property type="evidence" value="ECO:0007669"/>
    <property type="project" value="TreeGrafter"/>
</dbReference>
<dbReference type="InterPro" id="IPR003128">
    <property type="entry name" value="Villin_headpiece"/>
</dbReference>
<dbReference type="FunFam" id="1.10.950.10:FF:000003">
    <property type="entry name" value="supervillin isoform X2"/>
    <property type="match status" value="1"/>
</dbReference>
<dbReference type="Ensembl" id="ENSTRUT00000077531.1">
    <property type="protein sequence ID" value="ENSTRUP00000070725.1"/>
    <property type="gene ID" value="ENSTRUG00000029666.1"/>
</dbReference>
<proteinExistence type="inferred from homology"/>
<evidence type="ECO:0000256" key="7">
    <source>
        <dbReference type="ARBA" id="ARBA00023203"/>
    </source>
</evidence>
<gene>
    <name evidence="12" type="primary">LOC101073556</name>
</gene>
<keyword evidence="6" id="KW-0472">Membrane</keyword>
<dbReference type="PANTHER" id="PTHR11977">
    <property type="entry name" value="VILLIN"/>
    <property type="match status" value="1"/>
</dbReference>
<feature type="region of interest" description="Disordered" evidence="10">
    <location>
        <begin position="520"/>
        <end position="612"/>
    </location>
</feature>
<feature type="region of interest" description="Disordered" evidence="10">
    <location>
        <begin position="480"/>
        <end position="508"/>
    </location>
</feature>
<evidence type="ECO:0000259" key="11">
    <source>
        <dbReference type="PROSITE" id="PS51089"/>
    </source>
</evidence>
<dbReference type="InterPro" id="IPR036886">
    <property type="entry name" value="Villin_headpiece_dom_sf"/>
</dbReference>
<dbReference type="GeneTree" id="ENSGT00940000154653"/>
<dbReference type="InterPro" id="IPR007122">
    <property type="entry name" value="Villin/Gelsolin"/>
</dbReference>
<feature type="compositionally biased region" description="Basic and acidic residues" evidence="10">
    <location>
        <begin position="539"/>
        <end position="552"/>
    </location>
</feature>
<dbReference type="GO" id="GO:0005546">
    <property type="term" value="F:phosphatidylinositol-4,5-bisphosphate binding"/>
    <property type="evidence" value="ECO:0007669"/>
    <property type="project" value="TreeGrafter"/>
</dbReference>
<evidence type="ECO:0000256" key="1">
    <source>
        <dbReference type="ARBA" id="ARBA00004170"/>
    </source>
</evidence>
<keyword evidence="9" id="KW-0175">Coiled coil</keyword>
<feature type="region of interest" description="Disordered" evidence="10">
    <location>
        <begin position="151"/>
        <end position="265"/>
    </location>
</feature>
<feature type="compositionally biased region" description="Polar residues" evidence="10">
    <location>
        <begin position="565"/>
        <end position="574"/>
    </location>
</feature>
<dbReference type="SMART" id="SM00153">
    <property type="entry name" value="VHP"/>
    <property type="match status" value="1"/>
</dbReference>
<dbReference type="GO" id="GO:0016020">
    <property type="term" value="C:membrane"/>
    <property type="evidence" value="ECO:0007669"/>
    <property type="project" value="UniProtKB-SubCell"/>
</dbReference>
<feature type="compositionally biased region" description="Polar residues" evidence="10">
    <location>
        <begin position="247"/>
        <end position="265"/>
    </location>
</feature>
<dbReference type="Pfam" id="PF02209">
    <property type="entry name" value="VHP"/>
    <property type="match status" value="1"/>
</dbReference>
<accession>A0A674NBZ4</accession>
<dbReference type="Gene3D" id="3.40.20.10">
    <property type="entry name" value="Severin"/>
    <property type="match status" value="5"/>
</dbReference>
<evidence type="ECO:0000313" key="12">
    <source>
        <dbReference type="Ensembl" id="ENSTRUP00000070725.1"/>
    </source>
</evidence>
<keyword evidence="5" id="KW-0677">Repeat</keyword>
<dbReference type="GO" id="GO:0005737">
    <property type="term" value="C:cytoplasm"/>
    <property type="evidence" value="ECO:0007669"/>
    <property type="project" value="TreeGrafter"/>
</dbReference>
<feature type="domain" description="HP" evidence="11">
    <location>
        <begin position="1763"/>
        <end position="1826"/>
    </location>
</feature>
<dbReference type="InterPro" id="IPR007123">
    <property type="entry name" value="Gelsolin-like_dom"/>
</dbReference>
<reference evidence="12 13" key="1">
    <citation type="journal article" date="2011" name="Genome Biol. Evol.">
        <title>Integration of the genetic map and genome assembly of fugu facilitates insights into distinct features of genome evolution in teleosts and mammals.</title>
        <authorList>
            <person name="Kai W."/>
            <person name="Kikuchi K."/>
            <person name="Tohari S."/>
            <person name="Chew A.K."/>
            <person name="Tay A."/>
            <person name="Fujiwara A."/>
            <person name="Hosoya S."/>
            <person name="Suetake H."/>
            <person name="Naruse K."/>
            <person name="Brenner S."/>
            <person name="Suzuki Y."/>
            <person name="Venkatesh B."/>
        </authorList>
    </citation>
    <scope>NUCLEOTIDE SEQUENCE [LARGE SCALE GENOMIC DNA]</scope>
</reference>
<feature type="compositionally biased region" description="Basic and acidic residues" evidence="10">
    <location>
        <begin position="682"/>
        <end position="698"/>
    </location>
</feature>
<feature type="coiled-coil region" evidence="9">
    <location>
        <begin position="999"/>
        <end position="1026"/>
    </location>
</feature>
<dbReference type="SUPFAM" id="SSF47050">
    <property type="entry name" value="VHP, Villin headpiece domain"/>
    <property type="match status" value="1"/>
</dbReference>
<dbReference type="GO" id="GO:0051015">
    <property type="term" value="F:actin filament binding"/>
    <property type="evidence" value="ECO:0007669"/>
    <property type="project" value="InterPro"/>
</dbReference>
<keyword evidence="13" id="KW-1185">Reference proteome</keyword>
<dbReference type="GO" id="GO:0051014">
    <property type="term" value="P:actin filament severing"/>
    <property type="evidence" value="ECO:0007669"/>
    <property type="project" value="TreeGrafter"/>
</dbReference>
<feature type="compositionally biased region" description="Basic and acidic residues" evidence="10">
    <location>
        <begin position="498"/>
        <end position="508"/>
    </location>
</feature>
<dbReference type="InParanoid" id="A0A674NBZ4"/>
<feature type="compositionally biased region" description="Polar residues" evidence="10">
    <location>
        <begin position="350"/>
        <end position="360"/>
    </location>
</feature>
<feature type="compositionally biased region" description="Basic and acidic residues" evidence="10">
    <location>
        <begin position="212"/>
        <end position="246"/>
    </location>
</feature>
<dbReference type="CDD" id="cd11280">
    <property type="entry name" value="gelsolin_like"/>
    <property type="match status" value="1"/>
</dbReference>
<feature type="compositionally biased region" description="Basic and acidic residues" evidence="10">
    <location>
        <begin position="107"/>
        <end position="121"/>
    </location>
</feature>
<dbReference type="PROSITE" id="PS51089">
    <property type="entry name" value="HP"/>
    <property type="match status" value="1"/>
</dbReference>
<dbReference type="Proteomes" id="UP000005226">
    <property type="component" value="Chromosome 22"/>
</dbReference>
<sequence>PALVSGGLVANRMLEEDPPRYTRASDPGEPCVREPLLVYVEPVKFSTSSAHTCGPSDSSLSSKAERIARYKAERRRQLSESYGILLDQEPETDTPQYRPWRNPDLSDDQKTSRHDRDRQEAAEEGQEPRVPYLSADQIYAAHREARLEARQALKDEAQTEGLLKSRKAVLPSEIRRRERSVEDHHRGHHDDTDQQTYSPERRRRSSGEEAWAQERPRERGRDRTVQRIREGRKEVLSSRDGQEERTPTSLKPSQTAGGPQTGSHHYSQLQNVLHVPSEQQQLEHIKKEPSSQMQQQDQKLQAHLRQQQAQRQERLRQEQGAQPRIHCEPRQQQQQGPSGQHGGDSLVYLQKSTSAAQNKQTHVEMSGGPKPKTRTRSMSDIGVRQHSAMYQVEKAAASRESLRGFHPPGVVNGDVGTLDTRVSVAQLKRNLAVKHVSLTLSVFKCVHHSNRESMKAEVSAMDGDPSDGDRAVRRPRRYITPGDSRLSERFRTQPITSAEHEEKLDDRAKMSVAAKRSLFRELERSSEGAVPKPRSRNAAVERRLRRVQDRAHTQPVTNMEVAMSSPVSLPSIQHSEPDSTVQDHERQSQKSSQVSKAGVEGDPLENVSGEPDMSTLSLTEKMALFNRLSHAADRNTEGLRGDSRLRRASARFQTQPITPGEVAQTEPNISPFPPSSTAGLRQQEESGREHPREEEGVEGRQQGGASEENQESSSKGKSCSPDVQPHPQHSWQRGESKPLTSWSGIVGDSQERGEQGGRGLHLQEASSKQGVALLKKSGEEDWKNRINKKQEVVKASTEQQKPVGEDEAQMTIVERKQMISVHEDAWKTKGRGAANDSAQYTVAARMVQKGLAASSSVISPILAPVCNKLKSNTSAVSRPAEDIEAKADMESDKKLDKLESFLGRLNSKVAGLQETTLTVTEKAVKEVMKLDDEIFSKFYRHVAEFPHKPTRIEFNEDFDAIFGSQGPKLASAMMLHKRLVRPSRNVPASRNPLKLLAAREDIRHEYTEQRLNVAQLETRRMKAERNNKSSEYSEAALAGLASQEKFSSVSLRNVTTSEQTSNNSAVPFKNLMLIQVKGRRHVQTRLVEPRASSLNSGDCFLLVAPEHCSVWIGEFSNIIERAKVIDLANYIQTKKDLGCRASHVHTIEEGVNTQAQDTQEFWSILGGKTAHQGAGPPEEDEQFENAIVETNCIFRLLDDKLVPEDDEWGKVPRSSLLNSKEVLVFDFGSEVYVWHGKEVTLGQRKVAFQLAKHLWNGMFDYTCCDINPLDPGGCNALIPRKGQGRPDWAIFGRLTEHNETILFKEKFSDWTDSKLSSPKEGISVAPEPKAPGRQCQAYDAALMLPVLQTSVSTIIDGVNVGRGHGSLETEDHMRTQEIGTVSVDVWHILEFDYSRLPRQSIGQFHEGDAYVVKWKCMVSTSVGRRQNPEVRSTGPGKEKCCYFFWQGRHSSVSEKGTSALMTVELDEERGAQVQELTMLGTASRVHTLVLPGEWRLYCVRGEVPVEGHLLEVVCHCSSLRSRASMILLNINKAIIYLWHGCKTQVHTRSVGTTTALRIKEQCPLEAGLHSSSKVTVLECDEGAEPPGFWEALGRKDRKTYDCMLQDPGKFNFTPRLFHLSSTSGEFVAREFFHPSRVPDRVSSLPFLQEDLYNAPQPTLFLVDNFHEVYLWQGWWPQDSESTGSARIRWDADRKCAMETVLQYCREKDEEKVQKSYLIHAGLEPLTFTNMFPSWEHREDVAEITEREAEVCSQIILVEDVLARLCQDTFPLAQLLARPLPEGVDPLRLELYLSDQDFQKALDMTKEEYESLPGWKQVNIKKTKGLF</sequence>
<dbReference type="CDD" id="cd11293">
    <property type="entry name" value="gelsolin_S4_like"/>
    <property type="match status" value="1"/>
</dbReference>
<dbReference type="CDD" id="cd11289">
    <property type="entry name" value="gelsolin_S2_like"/>
    <property type="match status" value="1"/>
</dbReference>
<reference evidence="12" key="3">
    <citation type="submission" date="2025-09" db="UniProtKB">
        <authorList>
            <consortium name="Ensembl"/>
        </authorList>
    </citation>
    <scope>IDENTIFICATION</scope>
</reference>
<evidence type="ECO:0000256" key="3">
    <source>
        <dbReference type="ARBA" id="ARBA00008418"/>
    </source>
</evidence>
<keyword evidence="7" id="KW-0009">Actin-binding</keyword>
<dbReference type="PANTHER" id="PTHR11977:SF136">
    <property type="entry name" value="LOW QUALITY PROTEIN: SUPERVILLIN"/>
    <property type="match status" value="1"/>
</dbReference>
<feature type="region of interest" description="Disordered" evidence="10">
    <location>
        <begin position="278"/>
        <end position="377"/>
    </location>
</feature>
<feature type="region of interest" description="Disordered" evidence="10">
    <location>
        <begin position="635"/>
        <end position="766"/>
    </location>
</feature>
<evidence type="ECO:0000256" key="9">
    <source>
        <dbReference type="SAM" id="Coils"/>
    </source>
</evidence>
<feature type="compositionally biased region" description="Basic and acidic residues" evidence="10">
    <location>
        <begin position="635"/>
        <end position="645"/>
    </location>
</feature>
<feature type="compositionally biased region" description="Polar residues" evidence="10">
    <location>
        <begin position="727"/>
        <end position="743"/>
    </location>
</feature>
<organism evidence="12 13">
    <name type="scientific">Takifugu rubripes</name>
    <name type="common">Japanese pufferfish</name>
    <name type="synonym">Fugu rubripes</name>
    <dbReference type="NCBI Taxonomy" id="31033"/>
    <lineage>
        <taxon>Eukaryota</taxon>
        <taxon>Metazoa</taxon>
        <taxon>Chordata</taxon>
        <taxon>Craniata</taxon>
        <taxon>Vertebrata</taxon>
        <taxon>Euteleostomi</taxon>
        <taxon>Actinopterygii</taxon>
        <taxon>Neopterygii</taxon>
        <taxon>Teleostei</taxon>
        <taxon>Neoteleostei</taxon>
        <taxon>Acanthomorphata</taxon>
        <taxon>Eupercaria</taxon>
        <taxon>Tetraodontiformes</taxon>
        <taxon>Tetradontoidea</taxon>
        <taxon>Tetraodontidae</taxon>
        <taxon>Takifugu</taxon>
    </lineage>
</organism>
<dbReference type="CDD" id="cd11288">
    <property type="entry name" value="gelsolin_S5_like"/>
    <property type="match status" value="1"/>
</dbReference>
<evidence type="ECO:0000256" key="6">
    <source>
        <dbReference type="ARBA" id="ARBA00023136"/>
    </source>
</evidence>
<name>A0A674NBZ4_TAKRU</name>
<evidence type="ECO:0000256" key="8">
    <source>
        <dbReference type="ARBA" id="ARBA00023212"/>
    </source>
</evidence>
<protein>
    <submittedName>
        <fullName evidence="12">Supervillin</fullName>
    </submittedName>
</protein>
<evidence type="ECO:0000256" key="10">
    <source>
        <dbReference type="SAM" id="MobiDB-lite"/>
    </source>
</evidence>
<keyword evidence="4" id="KW-0963">Cytoplasm</keyword>
<dbReference type="SUPFAM" id="SSF55753">
    <property type="entry name" value="Actin depolymerizing proteins"/>
    <property type="match status" value="5"/>
</dbReference>
<feature type="compositionally biased region" description="Basic and acidic residues" evidence="10">
    <location>
        <begin position="575"/>
        <end position="588"/>
    </location>
</feature>